<evidence type="ECO:0000256" key="3">
    <source>
        <dbReference type="ARBA" id="ARBA00022692"/>
    </source>
</evidence>
<proteinExistence type="predicted"/>
<dbReference type="GO" id="GO:0016020">
    <property type="term" value="C:membrane"/>
    <property type="evidence" value="ECO:0007669"/>
    <property type="project" value="UniProtKB-SubCell"/>
</dbReference>
<accession>A0AAJ8LEU5</accession>
<dbReference type="InterPro" id="IPR020846">
    <property type="entry name" value="MFS_dom"/>
</dbReference>
<keyword evidence="3 7" id="KW-0812">Transmembrane</keyword>
<dbReference type="RefSeq" id="XP_031858631.2">
    <property type="nucleotide sequence ID" value="XM_032007134.2"/>
</dbReference>
<feature type="transmembrane region" description="Helical" evidence="7">
    <location>
        <begin position="618"/>
        <end position="637"/>
    </location>
</feature>
<gene>
    <name evidence="9" type="ORF">CI109_100016</name>
</gene>
<dbReference type="InterPro" id="IPR011701">
    <property type="entry name" value="MFS"/>
</dbReference>
<name>A0AAJ8LEU5_9TREE</name>
<evidence type="ECO:0000313" key="10">
    <source>
        <dbReference type="Proteomes" id="UP000322225"/>
    </source>
</evidence>
<feature type="transmembrane region" description="Helical" evidence="7">
    <location>
        <begin position="486"/>
        <end position="505"/>
    </location>
</feature>
<dbReference type="PANTHER" id="PTHR23504:SF15">
    <property type="entry name" value="MAJOR FACILITATOR SUPERFAMILY (MFS) PROFILE DOMAIN-CONTAINING PROTEIN"/>
    <property type="match status" value="1"/>
</dbReference>
<dbReference type="PANTHER" id="PTHR23504">
    <property type="entry name" value="MAJOR FACILITATOR SUPERFAMILY DOMAIN-CONTAINING PROTEIN 10"/>
    <property type="match status" value="1"/>
</dbReference>
<feature type="transmembrane region" description="Helical" evidence="7">
    <location>
        <begin position="209"/>
        <end position="227"/>
    </location>
</feature>
<sequence>MLITSPAPYRPESRIKLASLVTSPLPFSWDGYGRVLPISRSFSRDAFFFYSIIFHIVHILVRFCGSLDSTSTRQSTRPIFAVPRSIERVLIYDRLFLPAGQPPPPSTFTMAPKVKSFSTVPVTETQPLLSSQDRSDSTSSSSTTVNRTPTASPKAVKSKVTPLPKFQLLIACFVRVTEPIAFMSCFPYINQMLLDLGVVKDPKKTGFYAGLIESIFAVAELLTVFHWGTASDRWGRKPVLLIGCAGASISSILFGFSTTFPMMIITRVINGLANGNVAVLKSVIAELCDETNQSRAFSFFPLSMAIGSILASSIGGYFPHIARRFPGFTEHFPIFQTYPYLLPCLIAAFFPISSGILAWFFMEETLPPPNEAHHTAKTIVHYSSTDDGDTREAGENFPPSHPHHTTTTAANGEVVNEEANGVDEDDDDGPAVGFRELLTPEINLLMLSFGLIQLQGISFFGLLPLFCFTPVTAGGLGFDEANIGKALSIRGIGTIVVQLFAFPWLQRTVGTVRLYKMLVWLFVPAFMILPVTNIFARKGEPVAVWLGLCASLGLYAVGNMAFACNLIMVNDAAPNRRSLGAINGWSQAVSSMMRAIGPASASTLFALSVDRHALGGNLIWVVQVVLSIISVAVAMTLKSDYRKKK</sequence>
<feature type="transmembrane region" description="Helical" evidence="7">
    <location>
        <begin position="338"/>
        <end position="361"/>
    </location>
</feature>
<reference evidence="9" key="1">
    <citation type="submission" date="2017-08" db="EMBL/GenBank/DDBJ databases">
        <authorList>
            <person name="Cuomo C."/>
            <person name="Billmyre B."/>
            <person name="Heitman J."/>
        </authorList>
    </citation>
    <scope>NUCLEOTIDE SEQUENCE</scope>
    <source>
        <strain evidence="9">CBS 12478</strain>
    </source>
</reference>
<feature type="domain" description="Major facilitator superfamily (MFS) profile" evidence="8">
    <location>
        <begin position="164"/>
        <end position="642"/>
    </location>
</feature>
<feature type="transmembrane region" description="Helical" evidence="7">
    <location>
        <begin position="444"/>
        <end position="466"/>
    </location>
</feature>
<keyword evidence="2" id="KW-0813">Transport</keyword>
<dbReference type="AlphaFoldDB" id="A0AAJ8LEU5"/>
<organism evidence="9 10">
    <name type="scientific">Kwoniella shandongensis</name>
    <dbReference type="NCBI Taxonomy" id="1734106"/>
    <lineage>
        <taxon>Eukaryota</taxon>
        <taxon>Fungi</taxon>
        <taxon>Dikarya</taxon>
        <taxon>Basidiomycota</taxon>
        <taxon>Agaricomycotina</taxon>
        <taxon>Tremellomycetes</taxon>
        <taxon>Tremellales</taxon>
        <taxon>Cryptococcaceae</taxon>
        <taxon>Kwoniella</taxon>
    </lineage>
</organism>
<dbReference type="KEGG" id="ksn:43591302"/>
<evidence type="ECO:0000256" key="7">
    <source>
        <dbReference type="SAM" id="Phobius"/>
    </source>
</evidence>
<evidence type="ECO:0000256" key="6">
    <source>
        <dbReference type="SAM" id="MobiDB-lite"/>
    </source>
</evidence>
<dbReference type="GO" id="GO:0022857">
    <property type="term" value="F:transmembrane transporter activity"/>
    <property type="evidence" value="ECO:0007669"/>
    <property type="project" value="InterPro"/>
</dbReference>
<dbReference type="PROSITE" id="PS50850">
    <property type="entry name" value="MFS"/>
    <property type="match status" value="1"/>
</dbReference>
<feature type="region of interest" description="Disordered" evidence="6">
    <location>
        <begin position="386"/>
        <end position="407"/>
    </location>
</feature>
<evidence type="ECO:0000259" key="8">
    <source>
        <dbReference type="PROSITE" id="PS50850"/>
    </source>
</evidence>
<dbReference type="InterPro" id="IPR036259">
    <property type="entry name" value="MFS_trans_sf"/>
</dbReference>
<keyword evidence="10" id="KW-1185">Reference proteome</keyword>
<dbReference type="CDD" id="cd17330">
    <property type="entry name" value="MFS_SLC46_TetA_like"/>
    <property type="match status" value="1"/>
</dbReference>
<feature type="region of interest" description="Disordered" evidence="6">
    <location>
        <begin position="127"/>
        <end position="156"/>
    </location>
</feature>
<dbReference type="GeneID" id="43591302"/>
<dbReference type="EMBL" id="CP144051">
    <property type="protein sequence ID" value="WWD15594.1"/>
    <property type="molecule type" value="Genomic_DNA"/>
</dbReference>
<dbReference type="Proteomes" id="UP000322225">
    <property type="component" value="Chromosome 1"/>
</dbReference>
<protein>
    <recommendedName>
        <fullName evidence="8">Major facilitator superfamily (MFS) profile domain-containing protein</fullName>
    </recommendedName>
</protein>
<dbReference type="Pfam" id="PF07690">
    <property type="entry name" value="MFS_1"/>
    <property type="match status" value="1"/>
</dbReference>
<keyword evidence="4 7" id="KW-1133">Transmembrane helix</keyword>
<evidence type="ECO:0000256" key="2">
    <source>
        <dbReference type="ARBA" id="ARBA00022448"/>
    </source>
</evidence>
<reference evidence="9" key="2">
    <citation type="submission" date="2024-01" db="EMBL/GenBank/DDBJ databases">
        <title>Comparative genomics of Cryptococcus and Kwoniella reveals pathogenesis evolution and contrasting modes of karyotype evolution via chromosome fusion or intercentromeric recombination.</title>
        <authorList>
            <person name="Coelho M.A."/>
            <person name="David-Palma M."/>
            <person name="Shea T."/>
            <person name="Bowers K."/>
            <person name="McGinley-Smith S."/>
            <person name="Mohammad A.W."/>
            <person name="Gnirke A."/>
            <person name="Yurkov A.M."/>
            <person name="Nowrousian M."/>
            <person name="Sun S."/>
            <person name="Cuomo C.A."/>
            <person name="Heitman J."/>
        </authorList>
    </citation>
    <scope>NUCLEOTIDE SEQUENCE</scope>
    <source>
        <strain evidence="9">CBS 12478</strain>
    </source>
</reference>
<dbReference type="Gene3D" id="1.20.1250.20">
    <property type="entry name" value="MFS general substrate transporter like domains"/>
    <property type="match status" value="1"/>
</dbReference>
<feature type="transmembrane region" description="Helical" evidence="7">
    <location>
        <begin position="47"/>
        <end position="65"/>
    </location>
</feature>
<feature type="transmembrane region" description="Helical" evidence="7">
    <location>
        <begin position="296"/>
        <end position="318"/>
    </location>
</feature>
<feature type="transmembrane region" description="Helical" evidence="7">
    <location>
        <begin position="517"/>
        <end position="536"/>
    </location>
</feature>
<feature type="transmembrane region" description="Helical" evidence="7">
    <location>
        <begin position="542"/>
        <end position="567"/>
    </location>
</feature>
<evidence type="ECO:0000256" key="1">
    <source>
        <dbReference type="ARBA" id="ARBA00004141"/>
    </source>
</evidence>
<keyword evidence="5 7" id="KW-0472">Membrane</keyword>
<evidence type="ECO:0000313" key="9">
    <source>
        <dbReference type="EMBL" id="WWD15594.1"/>
    </source>
</evidence>
<comment type="subcellular location">
    <subcellularLocation>
        <location evidence="1">Membrane</location>
        <topology evidence="1">Multi-pass membrane protein</topology>
    </subcellularLocation>
</comment>
<dbReference type="SUPFAM" id="SSF103473">
    <property type="entry name" value="MFS general substrate transporter"/>
    <property type="match status" value="1"/>
</dbReference>
<feature type="transmembrane region" description="Helical" evidence="7">
    <location>
        <begin position="239"/>
        <end position="258"/>
    </location>
</feature>
<evidence type="ECO:0000256" key="5">
    <source>
        <dbReference type="ARBA" id="ARBA00023136"/>
    </source>
</evidence>
<evidence type="ECO:0000256" key="4">
    <source>
        <dbReference type="ARBA" id="ARBA00022989"/>
    </source>
</evidence>